<evidence type="ECO:0000313" key="2">
    <source>
        <dbReference type="Proteomes" id="UP001596297"/>
    </source>
</evidence>
<proteinExistence type="predicted"/>
<protein>
    <submittedName>
        <fullName evidence="1">Uncharacterized protein</fullName>
    </submittedName>
</protein>
<comment type="caution">
    <text evidence="1">The sequence shown here is derived from an EMBL/GenBank/DDBJ whole genome shotgun (WGS) entry which is preliminary data.</text>
</comment>
<organism evidence="1 2">
    <name type="scientific">Deinococcus lacus</name>
    <dbReference type="NCBI Taxonomy" id="392561"/>
    <lineage>
        <taxon>Bacteria</taxon>
        <taxon>Thermotogati</taxon>
        <taxon>Deinococcota</taxon>
        <taxon>Deinococci</taxon>
        <taxon>Deinococcales</taxon>
        <taxon>Deinococcaceae</taxon>
        <taxon>Deinococcus</taxon>
    </lineage>
</organism>
<dbReference type="RefSeq" id="WP_380082724.1">
    <property type="nucleotide sequence ID" value="NZ_JBHSWD010000001.1"/>
</dbReference>
<reference evidence="2" key="1">
    <citation type="journal article" date="2019" name="Int. J. Syst. Evol. Microbiol.">
        <title>The Global Catalogue of Microorganisms (GCM) 10K type strain sequencing project: providing services to taxonomists for standard genome sequencing and annotation.</title>
        <authorList>
            <consortium name="The Broad Institute Genomics Platform"/>
            <consortium name="The Broad Institute Genome Sequencing Center for Infectious Disease"/>
            <person name="Wu L."/>
            <person name="Ma J."/>
        </authorList>
    </citation>
    <scope>NUCLEOTIDE SEQUENCE [LARGE SCALE GENOMIC DNA]</scope>
    <source>
        <strain evidence="2">CGMCC 1.15772</strain>
    </source>
</reference>
<dbReference type="EMBL" id="JBHSWD010000001">
    <property type="protein sequence ID" value="MFC6591717.1"/>
    <property type="molecule type" value="Genomic_DNA"/>
</dbReference>
<keyword evidence="2" id="KW-1185">Reference proteome</keyword>
<accession>A0ABW1YDY8</accession>
<gene>
    <name evidence="1" type="ORF">ACFP81_06620</name>
</gene>
<name>A0ABW1YDY8_9DEIO</name>
<sequence length="80" mass="8280">MIEGFSLKSDSIAVFVNTVAACQFSADGVAAADMVKAESTYKGQTYFISLKAGRYPNAKVSCTNSAGTDVKQFGSLTVGG</sequence>
<evidence type="ECO:0000313" key="1">
    <source>
        <dbReference type="EMBL" id="MFC6591717.1"/>
    </source>
</evidence>
<dbReference type="Proteomes" id="UP001596297">
    <property type="component" value="Unassembled WGS sequence"/>
</dbReference>